<comment type="subcellular location">
    <subcellularLocation>
        <location evidence="1">Membrane</location>
        <topology evidence="1">Multi-pass membrane protein</topology>
    </subcellularLocation>
</comment>
<gene>
    <name evidence="8" type="ORF">CTOB1V02_LOCUS2644</name>
</gene>
<dbReference type="GO" id="GO:0016020">
    <property type="term" value="C:membrane"/>
    <property type="evidence" value="ECO:0007669"/>
    <property type="project" value="UniProtKB-SubCell"/>
</dbReference>
<dbReference type="Gene3D" id="1.50.40.10">
    <property type="entry name" value="Mitochondrial carrier domain"/>
    <property type="match status" value="1"/>
</dbReference>
<dbReference type="AlphaFoldDB" id="A0A7R8W5C3"/>
<evidence type="ECO:0000313" key="8">
    <source>
        <dbReference type="EMBL" id="CAD7224689.1"/>
    </source>
</evidence>
<dbReference type="PROSITE" id="PS50920">
    <property type="entry name" value="SOLCAR"/>
    <property type="match status" value="3"/>
</dbReference>
<organism evidence="8">
    <name type="scientific">Cyprideis torosa</name>
    <dbReference type="NCBI Taxonomy" id="163714"/>
    <lineage>
        <taxon>Eukaryota</taxon>
        <taxon>Metazoa</taxon>
        <taxon>Ecdysozoa</taxon>
        <taxon>Arthropoda</taxon>
        <taxon>Crustacea</taxon>
        <taxon>Oligostraca</taxon>
        <taxon>Ostracoda</taxon>
        <taxon>Podocopa</taxon>
        <taxon>Podocopida</taxon>
        <taxon>Cytherocopina</taxon>
        <taxon>Cytheroidea</taxon>
        <taxon>Cytherideidae</taxon>
        <taxon>Cyprideis</taxon>
    </lineage>
</organism>
<keyword evidence="6" id="KW-0472">Membrane</keyword>
<dbReference type="InterPro" id="IPR018108">
    <property type="entry name" value="MCP_transmembrane"/>
</dbReference>
<keyword evidence="3 7" id="KW-0813">Transport</keyword>
<name>A0A7R8W5C3_9CRUS</name>
<evidence type="ECO:0000256" key="2">
    <source>
        <dbReference type="ARBA" id="ARBA00006375"/>
    </source>
</evidence>
<dbReference type="EMBL" id="OB660420">
    <property type="protein sequence ID" value="CAD7224689.1"/>
    <property type="molecule type" value="Genomic_DNA"/>
</dbReference>
<comment type="similarity">
    <text evidence="2 7">Belongs to the mitochondrial carrier (TC 2.A.29) family.</text>
</comment>
<keyword evidence="5" id="KW-0677">Repeat</keyword>
<dbReference type="InterPro" id="IPR002067">
    <property type="entry name" value="MCP"/>
</dbReference>
<accession>A0A7R8W5C3</accession>
<evidence type="ECO:0000256" key="5">
    <source>
        <dbReference type="ARBA" id="ARBA00022737"/>
    </source>
</evidence>
<reference evidence="8" key="1">
    <citation type="submission" date="2020-11" db="EMBL/GenBank/DDBJ databases">
        <authorList>
            <person name="Tran Van P."/>
        </authorList>
    </citation>
    <scope>NUCLEOTIDE SEQUENCE</scope>
</reference>
<proteinExistence type="inferred from homology"/>
<dbReference type="InterPro" id="IPR023395">
    <property type="entry name" value="MCP_dom_sf"/>
</dbReference>
<dbReference type="OrthoDB" id="270584at2759"/>
<evidence type="ECO:0000256" key="7">
    <source>
        <dbReference type="RuleBase" id="RU000488"/>
    </source>
</evidence>
<dbReference type="GO" id="GO:0055085">
    <property type="term" value="P:transmembrane transport"/>
    <property type="evidence" value="ECO:0007669"/>
    <property type="project" value="InterPro"/>
</dbReference>
<dbReference type="PRINTS" id="PR00926">
    <property type="entry name" value="MITOCARRIER"/>
</dbReference>
<evidence type="ECO:0000256" key="3">
    <source>
        <dbReference type="ARBA" id="ARBA00022448"/>
    </source>
</evidence>
<dbReference type="SUPFAM" id="SSF103506">
    <property type="entry name" value="Mitochondrial carrier"/>
    <property type="match status" value="1"/>
</dbReference>
<evidence type="ECO:0000256" key="4">
    <source>
        <dbReference type="ARBA" id="ARBA00022692"/>
    </source>
</evidence>
<dbReference type="PANTHER" id="PTHR24089">
    <property type="entry name" value="SOLUTE CARRIER FAMILY 25"/>
    <property type="match status" value="1"/>
</dbReference>
<evidence type="ECO:0000256" key="6">
    <source>
        <dbReference type="ARBA" id="ARBA00023136"/>
    </source>
</evidence>
<protein>
    <submittedName>
        <fullName evidence="8">Uncharacterized protein</fullName>
    </submittedName>
</protein>
<keyword evidence="4 7" id="KW-0812">Transmembrane</keyword>
<sequence length="276" mass="30770">MLGHSGDVQQSSRLAQDSFRAMKTFLAGGFRNFYKGNGAQMVRVFPYSALQFLSYEFYKKVYAETLGTGSHIARFLSGSSAGVTAVTLTYPLDVVRARLAFQGPGQQLYRGIGHVLVTLFQNEGGLRGLYRGYTLTMVGMVPYAGLSFYSFETLKGFFLAFPHSATVTRDSYSGTLILSVPTTLFCGAMSGALAQTFSYPLDVCRRTMQLSGMIPEFAKYRGSIFSTFLLIYREHGIRNGLYKGMSINYMRAIPMISVSFTTYEFLKKVFKLNPRQ</sequence>
<dbReference type="Pfam" id="PF00153">
    <property type="entry name" value="Mito_carr"/>
    <property type="match status" value="3"/>
</dbReference>
<evidence type="ECO:0000256" key="1">
    <source>
        <dbReference type="ARBA" id="ARBA00004141"/>
    </source>
</evidence>